<dbReference type="EMBL" id="CAJZBQ010000060">
    <property type="protein sequence ID" value="CAG9335095.1"/>
    <property type="molecule type" value="Genomic_DNA"/>
</dbReference>
<keyword evidence="2" id="KW-1185">Reference proteome</keyword>
<evidence type="ECO:0000313" key="1">
    <source>
        <dbReference type="EMBL" id="CAG9335095.1"/>
    </source>
</evidence>
<sequence>MDFGIKVLQSQSEFLSVYPGKFLQSVEVIIGIKEKSLQVFTINEEKPEKLIPIHEQLFNENIFSSCKISTRDKDLVCVATKTALKIYEFSEGTGYFEVIYSYELRISNENESQQFCVGIKASIDGMIAASLVQDYMWVLKWNDIEKKLTFLYEIDVESFIVDFNFVDEKTMLILCRNPTGEYPLYFWKEYKVNKSLLSLSTFIHFSPILENGDAFPTAFICFDKKIYIFYENIIHALKYNQKNIDQDDFDEIEFSGIYCSHIIHNNELYINNDIGQIYLLSRKRSNIIKEIPQDSIITTLKGFCYIFGKQGEIRGFNLNTNGDLKIPSSVHGAILDAITIKKHEKENEINSESIIIACGIGQSSSLLELSNSLTFSVVIQIPDIGQSCLWAKTVENIIFLFYTKGVKALDYNTMKPIQSSALGLVDENYIDIGKSNRDWIHITSTYIKNGSSQKDFNSTIIGACISDSSICVSFSSQELVMLNPALEVLWKLPNYDVSMINIYNESIYIGLQSCETLQLDMTGNVINKFVYALQESSIPHSVIFMWNQMFIGCRDGNLIVCLDPPIYKKLGNKPVTLFKYKIGLIAISDRAILIYNENLEFRPIEIDMRSGCSLDNSYFICINKDILIAALENPTPYSLNTKELISIKGSIKRLLYLPNRNKIAYIYRDIADHIALSDYNFSGNFPSLSYTNSEKMYCMANIPQYDGIAIGGETLERKGIVTIISQEGFTELYRGFFPHGVQAICIHEDKMIVGAEEHIFVLRLGEGINIESIATTRVRNSVIGLYSEQNILYSIDSRDGILQYTLTDTLTFEHASLRGFLISNILIMDQFIIMIDKLGSIKILEKDSKKIITLDDLHDGGRAIISGNLTNTSLKPSCNQNALFFSWTGAVYQITYPLKKELLSLQSSIQRLLHLQTPRNSTQIIDIDILMNFHRLTPHQKAELSQAYPSVESDIDSLYKFEII</sequence>
<evidence type="ECO:0000313" key="2">
    <source>
        <dbReference type="Proteomes" id="UP001162131"/>
    </source>
</evidence>
<accession>A0AAU9KA47</accession>
<dbReference type="AlphaFoldDB" id="A0AAU9KA47"/>
<reference evidence="1" key="1">
    <citation type="submission" date="2021-09" db="EMBL/GenBank/DDBJ databases">
        <authorList>
            <consortium name="AG Swart"/>
            <person name="Singh M."/>
            <person name="Singh A."/>
            <person name="Seah K."/>
            <person name="Emmerich C."/>
        </authorList>
    </citation>
    <scope>NUCLEOTIDE SEQUENCE</scope>
    <source>
        <strain evidence="1">ATCC30299</strain>
    </source>
</reference>
<comment type="caution">
    <text evidence="1">The sequence shown here is derived from an EMBL/GenBank/DDBJ whole genome shotgun (WGS) entry which is preliminary data.</text>
</comment>
<evidence type="ECO:0008006" key="3">
    <source>
        <dbReference type="Google" id="ProtNLM"/>
    </source>
</evidence>
<dbReference type="Proteomes" id="UP001162131">
    <property type="component" value="Unassembled WGS sequence"/>
</dbReference>
<dbReference type="InterPro" id="IPR015943">
    <property type="entry name" value="WD40/YVTN_repeat-like_dom_sf"/>
</dbReference>
<dbReference type="SUPFAM" id="SSF50998">
    <property type="entry name" value="Quinoprotein alcohol dehydrogenase-like"/>
    <property type="match status" value="1"/>
</dbReference>
<name>A0AAU9KA47_9CILI</name>
<protein>
    <recommendedName>
        <fullName evidence="3">DNA damage-binding protein 1</fullName>
    </recommendedName>
</protein>
<dbReference type="Gene3D" id="2.130.10.10">
    <property type="entry name" value="YVTN repeat-like/Quinoprotein amine dehydrogenase"/>
    <property type="match status" value="1"/>
</dbReference>
<gene>
    <name evidence="1" type="ORF">BSTOLATCC_MIC62673</name>
</gene>
<dbReference type="InterPro" id="IPR011047">
    <property type="entry name" value="Quinoprotein_ADH-like_sf"/>
</dbReference>
<proteinExistence type="predicted"/>
<organism evidence="1 2">
    <name type="scientific">Blepharisma stoltei</name>
    <dbReference type="NCBI Taxonomy" id="1481888"/>
    <lineage>
        <taxon>Eukaryota</taxon>
        <taxon>Sar</taxon>
        <taxon>Alveolata</taxon>
        <taxon>Ciliophora</taxon>
        <taxon>Postciliodesmatophora</taxon>
        <taxon>Heterotrichea</taxon>
        <taxon>Heterotrichida</taxon>
        <taxon>Blepharismidae</taxon>
        <taxon>Blepharisma</taxon>
    </lineage>
</organism>